<protein>
    <submittedName>
        <fullName evidence="1">Uncharacterized protein</fullName>
    </submittedName>
</protein>
<accession>I1P290</accession>
<dbReference type="Proteomes" id="UP000007306">
    <property type="component" value="Chromosome 2"/>
</dbReference>
<keyword evidence="2" id="KW-1185">Reference proteome</keyword>
<organism evidence="1 2">
    <name type="scientific">Oryza glaberrima</name>
    <name type="common">African rice</name>
    <dbReference type="NCBI Taxonomy" id="4538"/>
    <lineage>
        <taxon>Eukaryota</taxon>
        <taxon>Viridiplantae</taxon>
        <taxon>Streptophyta</taxon>
        <taxon>Embryophyta</taxon>
        <taxon>Tracheophyta</taxon>
        <taxon>Spermatophyta</taxon>
        <taxon>Magnoliopsida</taxon>
        <taxon>Liliopsida</taxon>
        <taxon>Poales</taxon>
        <taxon>Poaceae</taxon>
        <taxon>BOP clade</taxon>
        <taxon>Oryzoideae</taxon>
        <taxon>Oryzeae</taxon>
        <taxon>Oryzinae</taxon>
        <taxon>Oryza</taxon>
    </lineage>
</organism>
<dbReference type="Gramene" id="ORGLA02G0209600.1">
    <property type="protein sequence ID" value="ORGLA02G0209600.1"/>
    <property type="gene ID" value="ORGLA02G0209600"/>
</dbReference>
<reference evidence="1" key="1">
    <citation type="submission" date="2015-06" db="UniProtKB">
        <authorList>
            <consortium name="EnsemblPlants"/>
        </authorList>
    </citation>
    <scope>IDENTIFICATION</scope>
</reference>
<evidence type="ECO:0000313" key="1">
    <source>
        <dbReference type="EnsemblPlants" id="ORGLA02G0209600.1"/>
    </source>
</evidence>
<dbReference type="AlphaFoldDB" id="I1P290"/>
<proteinExistence type="predicted"/>
<sequence length="56" mass="6083">MRLAAGHSAAVTYIRTPLETIVAIKSIFCCCSLCRSSLQFDSICWSLATVMSPTDL</sequence>
<evidence type="ECO:0000313" key="2">
    <source>
        <dbReference type="Proteomes" id="UP000007306"/>
    </source>
</evidence>
<reference evidence="1 2" key="2">
    <citation type="submission" date="2018-04" db="EMBL/GenBank/DDBJ databases">
        <title>OglaRS2 (Oryza glaberrima Reference Sequence Version 2).</title>
        <authorList>
            <person name="Zhang J."/>
            <person name="Kudrna D."/>
            <person name="Lee S."/>
            <person name="Talag J."/>
            <person name="Rajasekar S."/>
            <person name="Wing R.A."/>
        </authorList>
    </citation>
    <scope>NUCLEOTIDE SEQUENCE [LARGE SCALE GENOMIC DNA]</scope>
    <source>
        <strain evidence="1 2">cv. IRGC 96717</strain>
    </source>
</reference>
<name>I1P290_ORYGL</name>
<dbReference type="HOGENOM" id="CLU_3017499_0_0_1"/>
<dbReference type="EnsemblPlants" id="ORGLA02G0209600.1">
    <property type="protein sequence ID" value="ORGLA02G0209600.1"/>
    <property type="gene ID" value="ORGLA02G0209600"/>
</dbReference>